<dbReference type="GO" id="GO:0016020">
    <property type="term" value="C:membrane"/>
    <property type="evidence" value="ECO:0007669"/>
    <property type="project" value="UniProtKB-SubCell"/>
</dbReference>
<reference evidence="7 8" key="1">
    <citation type="journal article" date="2009" name="Nat. Biotechnol.">
        <title>Genome sequence of the recombinant protein production host Pichia pastoris.</title>
        <authorList>
            <person name="De Schutter K."/>
            <person name="Lin Y.C."/>
            <person name="Tiels P."/>
            <person name="Van Hecke A."/>
            <person name="Glinka S."/>
            <person name="Weber-Lehmann J."/>
            <person name="Rouze P."/>
            <person name="Van de Peer Y."/>
            <person name="Callewaert N."/>
        </authorList>
    </citation>
    <scope>NUCLEOTIDE SEQUENCE [LARGE SCALE GENOMIC DNA]</scope>
    <source>
        <strain evidence="8">GS115 / ATCC 20864</strain>
    </source>
</reference>
<dbReference type="PROSITE" id="PS51778">
    <property type="entry name" value="VAST"/>
    <property type="match status" value="1"/>
</dbReference>
<feature type="domain" description="PH" evidence="5">
    <location>
        <begin position="294"/>
        <end position="393"/>
    </location>
</feature>
<evidence type="ECO:0000313" key="7">
    <source>
        <dbReference type="EMBL" id="CAY69453.1"/>
    </source>
</evidence>
<keyword evidence="2" id="KW-0812">Transmembrane</keyword>
<dbReference type="Gene3D" id="1.20.1270.60">
    <property type="entry name" value="Arfaptin homology (AH) domain/BAR domain"/>
    <property type="match status" value="1"/>
</dbReference>
<evidence type="ECO:0000256" key="4">
    <source>
        <dbReference type="ARBA" id="ARBA00023136"/>
    </source>
</evidence>
<dbReference type="Proteomes" id="UP000000314">
    <property type="component" value="Chromosome 2"/>
</dbReference>
<evidence type="ECO:0000313" key="8">
    <source>
        <dbReference type="Proteomes" id="UP000000314"/>
    </source>
</evidence>
<dbReference type="SMART" id="SM00233">
    <property type="entry name" value="PH"/>
    <property type="match status" value="1"/>
</dbReference>
<dbReference type="CDD" id="cd13280">
    <property type="entry name" value="PH_SIP3"/>
    <property type="match status" value="1"/>
</dbReference>
<dbReference type="InterPro" id="IPR001849">
    <property type="entry name" value="PH_domain"/>
</dbReference>
<evidence type="ECO:0000256" key="3">
    <source>
        <dbReference type="ARBA" id="ARBA00022989"/>
    </source>
</evidence>
<evidence type="ECO:0000256" key="2">
    <source>
        <dbReference type="ARBA" id="ARBA00022692"/>
    </source>
</evidence>
<dbReference type="AlphaFoldDB" id="C4R1S9"/>
<dbReference type="InterPro" id="IPR004148">
    <property type="entry name" value="BAR_dom"/>
</dbReference>
<dbReference type="STRING" id="644223.C4R1S9"/>
<dbReference type="FunCoup" id="C4R1S9">
    <property type="interactions" value="60"/>
</dbReference>
<dbReference type="GeneID" id="8198072"/>
<dbReference type="SUPFAM" id="SSF50729">
    <property type="entry name" value="PH domain-like"/>
    <property type="match status" value="1"/>
</dbReference>
<feature type="domain" description="VASt" evidence="6">
    <location>
        <begin position="700"/>
        <end position="866"/>
    </location>
</feature>
<dbReference type="SUPFAM" id="SSF103657">
    <property type="entry name" value="BAR/IMD domain-like"/>
    <property type="match status" value="1"/>
</dbReference>
<dbReference type="PANTHER" id="PTHR14248">
    <property type="entry name" value="CYCLIN Y, ISOFORM A"/>
    <property type="match status" value="1"/>
</dbReference>
<dbReference type="PROSITE" id="PS50003">
    <property type="entry name" value="PH_DOMAIN"/>
    <property type="match status" value="1"/>
</dbReference>
<keyword evidence="3" id="KW-1133">Transmembrane helix</keyword>
<sequence>MSLESEEMFVKLISVGFKEASLDSPTFRASVNFTNQQIQQVEAWLNGIYTALTLIQNGMGKVEQVANGIEMLIVPDVVSTSGVIDNDYTQTAMVSTGEGLKKIFLEYSRLLHFDTRILKLVENLVKNELNSYKIQRMQFETIQLRYDKVSSLHHKMEKTKPLEQIKEESYQLYEVRKQYLESSLELYYRMARLTNSINFTLIEIANSFWSGNLNPDMLQLLGIAKVQMSVKRIYGWKTQVEQSSNDMMRNIQRTKTQTEMMMTASMKPPSKLTDYDCSLLSYSNVFLEDEPGIRTEKHGWLYMKTSSQNKIEWVRRWVFVKDGLFGIFSLSDDKLSVQETNKIGLGLINFKFAPGEERRFCFELKTLRVSITLQAETLLELKTWMTVLKIQKERILNKELNHCFVKCELPPPMEDFASNMSTYVDTELTSTKGLEHIKFFYKGLPCSSLYQRIHKGVFINTPVTTSLSVESILFQALFSPPSFPNAVTANIWGSVNWGMYFFPEMKREIYPASKKEFYPSSYPVDLQLADIELKSLFEVVFANDEKTMLTMKCNWIPNSEQELYGRSFLTQKHIYFYMNHMGFVSLIRKNLADLINIECDSKEDCDILKLYYSSGYVSKVKIFLDSGMAVQKKINLLILNQRRQVPRSLQSLLSDFNNIDELKGQEQAELATQRRDTIPSIVHSVPTSMEAPIDIDYQKDFHLIWDKVYDSPPKVLFHAFLGDNVDMLHKVVPLVETSGSETARTSWHAGRKPPGLERKVYPFIGITSISSKKLEFTQVIEHMVNNRYYEFYQIDQTLNIGGIFFSTETRVTIQMVSSKRSRLKIYLRPIFNSAKFNLFRPLYYLLFRSRVTKLDRELQVMLKQLGASNEIVKALHSFGPISQTEQKEQLIPPGQLAEVVEIRAAVLFLFLTKKSLIKALKFSFGVLSKIRLIIASALSIVTANHVILFCLSLSLILNLLLMGQTVSSYYTFHKTSTLLSNYMKETPYLLQRSIQLADIKDQISSRTYINSTSDLVYQQFMNTSFLFNFPNVQLQDYSDIETSQSAKILKQSFDNIGIRRNHLLVQLRILNHAELQIAEAEWRNWLVSESRRCNQVRRLDRDITDGVQETISSILSYCQQCSDHLEQVYAQSEKLL</sequence>
<evidence type="ECO:0000259" key="5">
    <source>
        <dbReference type="PROSITE" id="PS50003"/>
    </source>
</evidence>
<dbReference type="InterPro" id="IPR027267">
    <property type="entry name" value="AH/BAR_dom_sf"/>
</dbReference>
<dbReference type="eggNOG" id="ENOG502QU87">
    <property type="taxonomic scope" value="Eukaryota"/>
</dbReference>
<dbReference type="HOGENOM" id="CLU_001720_0_0_1"/>
<evidence type="ECO:0000256" key="1">
    <source>
        <dbReference type="ARBA" id="ARBA00004370"/>
    </source>
</evidence>
<dbReference type="InterPro" id="IPR042067">
    <property type="entry name" value="Sip3_PH"/>
</dbReference>
<dbReference type="InterPro" id="IPR031968">
    <property type="entry name" value="VASt"/>
</dbReference>
<name>C4R1S9_KOMPG</name>
<accession>C4R1S9</accession>
<evidence type="ECO:0000259" key="6">
    <source>
        <dbReference type="PROSITE" id="PS51778"/>
    </source>
</evidence>
<dbReference type="InterPro" id="IPR011993">
    <property type="entry name" value="PH-like_dom_sf"/>
</dbReference>
<keyword evidence="4" id="KW-0472">Membrane</keyword>
<dbReference type="GO" id="GO:0005737">
    <property type="term" value="C:cytoplasm"/>
    <property type="evidence" value="ECO:0007669"/>
    <property type="project" value="InterPro"/>
</dbReference>
<dbReference type="Gene3D" id="2.30.29.30">
    <property type="entry name" value="Pleckstrin-homology domain (PH domain)/Phosphotyrosine-binding domain (PTB)"/>
    <property type="match status" value="1"/>
</dbReference>
<dbReference type="OMA" id="WSIAIAY"/>
<dbReference type="EMBL" id="FN392320">
    <property type="protein sequence ID" value="CAY69453.1"/>
    <property type="molecule type" value="Genomic_DNA"/>
</dbReference>
<protein>
    <submittedName>
        <fullName evidence="7">Protein that activates transcription through interaction with DNA-bound Snf</fullName>
    </submittedName>
</protein>
<dbReference type="SMR" id="C4R1S9"/>
<dbReference type="Pfam" id="PF16746">
    <property type="entry name" value="BAR_3"/>
    <property type="match status" value="1"/>
</dbReference>
<dbReference type="RefSeq" id="XP_002491733.1">
    <property type="nucleotide sequence ID" value="XM_002491688.1"/>
</dbReference>
<proteinExistence type="predicted"/>
<dbReference type="OrthoDB" id="10070851at2759"/>
<keyword evidence="8" id="KW-1185">Reference proteome</keyword>
<gene>
    <name evidence="7" type="ordered locus">PAS_chr2-1_0795</name>
</gene>
<dbReference type="Pfam" id="PF00169">
    <property type="entry name" value="PH"/>
    <property type="match status" value="1"/>
</dbReference>
<organism evidence="7 8">
    <name type="scientific">Komagataella phaffii (strain GS115 / ATCC 20864)</name>
    <name type="common">Yeast</name>
    <name type="synonym">Pichia pastoris</name>
    <dbReference type="NCBI Taxonomy" id="644223"/>
    <lineage>
        <taxon>Eukaryota</taxon>
        <taxon>Fungi</taxon>
        <taxon>Dikarya</taxon>
        <taxon>Ascomycota</taxon>
        <taxon>Saccharomycotina</taxon>
        <taxon>Pichiomycetes</taxon>
        <taxon>Pichiales</taxon>
        <taxon>Pichiaceae</taxon>
        <taxon>Komagataella</taxon>
    </lineage>
</organism>
<comment type="subcellular location">
    <subcellularLocation>
        <location evidence="1">Membrane</location>
    </subcellularLocation>
</comment>
<dbReference type="InParanoid" id="C4R1S9"/>
<dbReference type="KEGG" id="ppa:PAS_chr2-1_0795"/>